<reference evidence="4" key="1">
    <citation type="submission" date="2007-02" db="EMBL/GenBank/DDBJ databases">
        <title>Molecular characterization of a venom toxin-like peptide from Mesobuthus eupeus (Mevtoxinlip-1).</title>
        <authorList>
            <person name="Zhu S."/>
            <person name="Gao B."/>
        </authorList>
    </citation>
    <scope>NUCLEOTIDE SEQUENCE</scope>
</reference>
<comment type="subcellular location">
    <subcellularLocation>
        <location evidence="1">Secreted</location>
    </subcellularLocation>
</comment>
<gene>
    <name evidence="4" type="primary">vtoxinlip-1</name>
</gene>
<evidence type="ECO:0000313" key="4">
    <source>
        <dbReference type="EMBL" id="ABR20114.1"/>
    </source>
</evidence>
<evidence type="ECO:0000256" key="1">
    <source>
        <dbReference type="ARBA" id="ARBA00004613"/>
    </source>
</evidence>
<feature type="signal peptide" evidence="3">
    <location>
        <begin position="1"/>
        <end position="23"/>
    </location>
</feature>
<keyword evidence="2" id="KW-0964">Secreted</keyword>
<proteinExistence type="evidence at transcript level"/>
<sequence length="71" mass="7724">MKASILILGLFLVFYCALESVDGHHDPFCPQDEPGCHRSCVKDHGAGCGYCTGYQDVSCLCLESPKDCPKN</sequence>
<dbReference type="GO" id="GO:0005576">
    <property type="term" value="C:extracellular region"/>
    <property type="evidence" value="ECO:0007669"/>
    <property type="project" value="UniProtKB-SubCell"/>
</dbReference>
<protein>
    <submittedName>
        <fullName evidence="4">Venom toxin-like peptide</fullName>
    </submittedName>
</protein>
<keyword evidence="3" id="KW-0732">Signal</keyword>
<accession>E4VP01</accession>
<dbReference type="AlphaFoldDB" id="E4VP01"/>
<name>E4VP01_MESEU</name>
<dbReference type="SUPFAM" id="SSF57095">
    <property type="entry name" value="Scorpion toxin-like"/>
    <property type="match status" value="1"/>
</dbReference>
<organism evidence="4">
    <name type="scientific">Mesobuthus eupeus</name>
    <name type="common">Lesser Asian scorpion</name>
    <name type="synonym">Buthus eupeus</name>
    <dbReference type="NCBI Taxonomy" id="34648"/>
    <lineage>
        <taxon>Eukaryota</taxon>
        <taxon>Metazoa</taxon>
        <taxon>Ecdysozoa</taxon>
        <taxon>Arthropoda</taxon>
        <taxon>Chelicerata</taxon>
        <taxon>Arachnida</taxon>
        <taxon>Scorpiones</taxon>
        <taxon>Buthida</taxon>
        <taxon>Buthoidea</taxon>
        <taxon>Buthidae</taxon>
        <taxon>Mesobuthus</taxon>
    </lineage>
</organism>
<feature type="chain" id="PRO_5003191171" evidence="3">
    <location>
        <begin position="24"/>
        <end position="71"/>
    </location>
</feature>
<evidence type="ECO:0000256" key="3">
    <source>
        <dbReference type="SAM" id="SignalP"/>
    </source>
</evidence>
<dbReference type="EMBL" id="EF442049">
    <property type="protein sequence ID" value="ABR20114.1"/>
    <property type="molecule type" value="mRNA"/>
</dbReference>
<evidence type="ECO:0000256" key="2">
    <source>
        <dbReference type="ARBA" id="ARBA00022525"/>
    </source>
</evidence>
<dbReference type="InterPro" id="IPR036574">
    <property type="entry name" value="Scorpion_toxin-like_sf"/>
</dbReference>